<comment type="subcellular location">
    <subcellularLocation>
        <location evidence="1">Membrane</location>
        <topology evidence="1">Multi-pass membrane protein</topology>
    </subcellularLocation>
</comment>
<keyword evidence="3 5" id="KW-1133">Transmembrane helix</keyword>
<dbReference type="Pfam" id="PF01925">
    <property type="entry name" value="TauE"/>
    <property type="match status" value="1"/>
</dbReference>
<keyword evidence="4 5" id="KW-0472">Membrane</keyword>
<reference evidence="6" key="1">
    <citation type="submission" date="2018-06" db="EMBL/GenBank/DDBJ databases">
        <authorList>
            <person name="Zhirakovskaya E."/>
        </authorList>
    </citation>
    <scope>NUCLEOTIDE SEQUENCE</scope>
</reference>
<name>A0A3B1AG56_9ZZZZ</name>
<dbReference type="EMBL" id="UOFV01000504">
    <property type="protein sequence ID" value="VAX04909.1"/>
    <property type="molecule type" value="Genomic_DNA"/>
</dbReference>
<evidence type="ECO:0000256" key="5">
    <source>
        <dbReference type="SAM" id="Phobius"/>
    </source>
</evidence>
<dbReference type="PANTHER" id="PTHR43701:SF2">
    <property type="entry name" value="MEMBRANE TRANSPORTER PROTEIN YJNA-RELATED"/>
    <property type="match status" value="1"/>
</dbReference>
<sequence length="262" mass="27315">MDAFFVISGFGVGVLVGLTGVGGGALMTPLLIFGFGIAPAVAVGTDLLFAAITKANGVWVHARQNSVEWRIVGWMLLGSLPATLLTLLVLRQVDIRTDAAQEVMTLTLGLALIASAGALIFRRRLAKSDTGLTHDETGRKTRIATVVTGVVLGTLVTMTSVGAGALGAAALFWLYPRMKAVRVVGTDLAHAVPLTTVAGLGHWQLGTVDWVLLISLLIGSLPGIYIGSRLSARVPEIWLRSVLASLLLVIGLGAVFGGRLMA</sequence>
<feature type="transmembrane region" description="Helical" evidence="5">
    <location>
        <begin position="71"/>
        <end position="91"/>
    </location>
</feature>
<feature type="transmembrane region" description="Helical" evidence="5">
    <location>
        <begin position="30"/>
        <end position="50"/>
    </location>
</feature>
<dbReference type="InterPro" id="IPR002781">
    <property type="entry name" value="TM_pro_TauE-like"/>
</dbReference>
<feature type="transmembrane region" description="Helical" evidence="5">
    <location>
        <begin position="142"/>
        <end position="175"/>
    </location>
</feature>
<gene>
    <name evidence="6" type="ORF">MNBD_GAMMA19-1455</name>
</gene>
<keyword evidence="2 5" id="KW-0812">Transmembrane</keyword>
<dbReference type="AlphaFoldDB" id="A0A3B1AG56"/>
<feature type="transmembrane region" description="Helical" evidence="5">
    <location>
        <begin position="103"/>
        <end position="121"/>
    </location>
</feature>
<evidence type="ECO:0000256" key="4">
    <source>
        <dbReference type="ARBA" id="ARBA00023136"/>
    </source>
</evidence>
<evidence type="ECO:0000256" key="3">
    <source>
        <dbReference type="ARBA" id="ARBA00022989"/>
    </source>
</evidence>
<protein>
    <submittedName>
        <fullName evidence="6">Sulfate permease</fullName>
    </submittedName>
</protein>
<evidence type="ECO:0000256" key="2">
    <source>
        <dbReference type="ARBA" id="ARBA00022692"/>
    </source>
</evidence>
<feature type="transmembrane region" description="Helical" evidence="5">
    <location>
        <begin position="237"/>
        <end position="256"/>
    </location>
</feature>
<organism evidence="6">
    <name type="scientific">hydrothermal vent metagenome</name>
    <dbReference type="NCBI Taxonomy" id="652676"/>
    <lineage>
        <taxon>unclassified sequences</taxon>
        <taxon>metagenomes</taxon>
        <taxon>ecological metagenomes</taxon>
    </lineage>
</organism>
<accession>A0A3B1AG56</accession>
<proteinExistence type="predicted"/>
<evidence type="ECO:0000313" key="6">
    <source>
        <dbReference type="EMBL" id="VAX04909.1"/>
    </source>
</evidence>
<dbReference type="InterPro" id="IPR051598">
    <property type="entry name" value="TSUP/Inactive_protease-like"/>
</dbReference>
<dbReference type="GO" id="GO:0016020">
    <property type="term" value="C:membrane"/>
    <property type="evidence" value="ECO:0007669"/>
    <property type="project" value="UniProtKB-SubCell"/>
</dbReference>
<dbReference type="PANTHER" id="PTHR43701">
    <property type="entry name" value="MEMBRANE TRANSPORTER PROTEIN MJ0441-RELATED"/>
    <property type="match status" value="1"/>
</dbReference>
<evidence type="ECO:0000256" key="1">
    <source>
        <dbReference type="ARBA" id="ARBA00004141"/>
    </source>
</evidence>
<feature type="transmembrane region" description="Helical" evidence="5">
    <location>
        <begin position="203"/>
        <end position="225"/>
    </location>
</feature>